<evidence type="ECO:0008006" key="8">
    <source>
        <dbReference type="Google" id="ProtNLM"/>
    </source>
</evidence>
<dbReference type="AlphaFoldDB" id="A0AAD8RZK9"/>
<feature type="compositionally biased region" description="Acidic residues" evidence="2">
    <location>
        <begin position="1060"/>
        <end position="1076"/>
    </location>
</feature>
<dbReference type="InterPro" id="IPR000477">
    <property type="entry name" value="RT_dom"/>
</dbReference>
<dbReference type="Gene3D" id="3.30.70.270">
    <property type="match status" value="2"/>
</dbReference>
<comment type="caution">
    <text evidence="6">The sequence shown here is derived from an EMBL/GenBank/DDBJ whole genome shotgun (WGS) entry which is preliminary data.</text>
</comment>
<evidence type="ECO:0000259" key="5">
    <source>
        <dbReference type="PROSITE" id="PS50994"/>
    </source>
</evidence>
<dbReference type="CDD" id="cd01647">
    <property type="entry name" value="RT_LTR"/>
    <property type="match status" value="1"/>
</dbReference>
<dbReference type="PROSITE" id="PS50994">
    <property type="entry name" value="INTEGRASE"/>
    <property type="match status" value="1"/>
</dbReference>
<name>A0AAD8RZK9_LOLMU</name>
<feature type="region of interest" description="Disordered" evidence="2">
    <location>
        <begin position="976"/>
        <end position="1081"/>
    </location>
</feature>
<feature type="domain" description="Reverse transcriptase" evidence="4">
    <location>
        <begin position="324"/>
        <end position="505"/>
    </location>
</feature>
<dbReference type="InterPro" id="IPR050951">
    <property type="entry name" value="Retrovirus_Pol_polyprotein"/>
</dbReference>
<dbReference type="EMBL" id="JAUUTY010000004">
    <property type="protein sequence ID" value="KAK1642188.1"/>
    <property type="molecule type" value="Genomic_DNA"/>
</dbReference>
<feature type="transmembrane region" description="Helical" evidence="3">
    <location>
        <begin position="931"/>
        <end position="964"/>
    </location>
</feature>
<keyword evidence="3" id="KW-0472">Membrane</keyword>
<dbReference type="InterPro" id="IPR043502">
    <property type="entry name" value="DNA/RNA_pol_sf"/>
</dbReference>
<keyword evidence="3" id="KW-0812">Transmembrane</keyword>
<dbReference type="InterPro" id="IPR001584">
    <property type="entry name" value="Integrase_cat-core"/>
</dbReference>
<proteinExistence type="predicted"/>
<evidence type="ECO:0000256" key="2">
    <source>
        <dbReference type="SAM" id="MobiDB-lite"/>
    </source>
</evidence>
<dbReference type="InterPro" id="IPR036397">
    <property type="entry name" value="RNaseH_sf"/>
</dbReference>
<dbReference type="SUPFAM" id="SSF53098">
    <property type="entry name" value="Ribonuclease H-like"/>
    <property type="match status" value="1"/>
</dbReference>
<dbReference type="Proteomes" id="UP001231189">
    <property type="component" value="Unassembled WGS sequence"/>
</dbReference>
<evidence type="ECO:0000313" key="6">
    <source>
        <dbReference type="EMBL" id="KAK1642188.1"/>
    </source>
</evidence>
<feature type="compositionally biased region" description="Basic and acidic residues" evidence="2">
    <location>
        <begin position="169"/>
        <end position="180"/>
    </location>
</feature>
<dbReference type="Gene3D" id="3.10.10.10">
    <property type="entry name" value="HIV Type 1 Reverse Transcriptase, subunit A, domain 1"/>
    <property type="match status" value="1"/>
</dbReference>
<evidence type="ECO:0000256" key="3">
    <source>
        <dbReference type="SAM" id="Phobius"/>
    </source>
</evidence>
<dbReference type="PROSITE" id="PS50878">
    <property type="entry name" value="RT_POL"/>
    <property type="match status" value="1"/>
</dbReference>
<dbReference type="GO" id="GO:0003676">
    <property type="term" value="F:nucleic acid binding"/>
    <property type="evidence" value="ECO:0007669"/>
    <property type="project" value="InterPro"/>
</dbReference>
<dbReference type="InterPro" id="IPR043128">
    <property type="entry name" value="Rev_trsase/Diguanyl_cyclase"/>
</dbReference>
<evidence type="ECO:0000259" key="4">
    <source>
        <dbReference type="PROSITE" id="PS50878"/>
    </source>
</evidence>
<keyword evidence="1" id="KW-0175">Coiled coil</keyword>
<gene>
    <name evidence="6" type="ORF">QYE76_059993</name>
</gene>
<sequence length="1100" mass="123565">MGRTARQYDDLTEELKKKHDEIKTLLEADLIGSYHRTRSHGIRWKGFSPEGALDGVDLSVPSEGRTRAVRQEISGMVAHSLRLHSESLVNTLEHVAVRMVKEVVKHQHSLSEPALGTRQGKAPDAPSRAVDRVNGTYPGSCQSRHSFNINMIELGHPLDEGGGEGNSPRSEDKEEAAPRDRLRRCRKVLVMIKMKADSSDRPVSSAPPVLPVYGVDLTGDGKLGYGFTSADELEEVDIGLGDKPRPTFISKKLDPQLRGQMIALLKEYPDCFAWDYTEMPGLDRSIIEHRLPLKKGFRPFQQRARQMRAEILEEVKKEIEKMLAAGFIRPCRYAEWISSIVPVEKKDGRWRVAIDFRDLNRATPKDEYPMPVAETLINAAAGHKVLSFMDGNAGYNQIFMAPEDIHKTAFRVPGAVGLFEYVVMTFGLKNAGATYQRAMNYIFHDLIVKLVEIYIDDVVVKSVSMKGHLDDLRRVLDRTRKFGLRMNPKKCAFGVTAGQFLGFLVHERGIEIGLKSQEAVRTMQPPTTKKELQRLIGKINFVRRFISNLSGRIEPFMALVKTKSDDEFHWGQNSNRRLTRLSVVQLYEGVEKVVFYLSRRMLDAETRYPEVEKLCLCLFFTCTKLHHILSTAEIIVICKSDIVKHMLSAPVLKGRLDYFTKWVEAVPMKKVKSEDVIKFVKEHVIHRFGIPQTIMTDGGSVFVSKEFRKFCDDMGIKLIRSSPYYAQANGQAEASNQSLIKLIKRKIDENPRDWHEKLSEALWAYRMSCHGAIKTSPYQLVYGQEAVLPWEITAGSRRVTFQNDLTAEEYAALMSDTIEDATELRLWSLEKIKENKARVARAYNKKVRPKEFQVGDLVWEAVLPLGTRDKAYGKWSPNWHGPYKIVQTLKGNAYMLEELSGEKFPVAVNGQHLKKYFPSMWDDGQSYLRAVAALVITLVAAASAGGLVVAAPTFVVLVLLVIVIASMSLRFPARGAGGGSSEGLSSSSSSSSSPTSSEAVKSSQERRSSSLSSSDSPSARKRRSLSPLVKDLSSSDQMEEAWSSRSHSSGARMSGGVSREEEDPRESSDEVEEEEDMVHGRIFGALMRSRRMKKQTAQHG</sequence>
<dbReference type="PANTHER" id="PTHR37984:SF5">
    <property type="entry name" value="PROTEIN NYNRIN-LIKE"/>
    <property type="match status" value="1"/>
</dbReference>
<dbReference type="Pfam" id="PF00665">
    <property type="entry name" value="rve"/>
    <property type="match status" value="1"/>
</dbReference>
<dbReference type="GO" id="GO:0015074">
    <property type="term" value="P:DNA integration"/>
    <property type="evidence" value="ECO:0007669"/>
    <property type="project" value="InterPro"/>
</dbReference>
<evidence type="ECO:0000313" key="7">
    <source>
        <dbReference type="Proteomes" id="UP001231189"/>
    </source>
</evidence>
<feature type="region of interest" description="Disordered" evidence="2">
    <location>
        <begin position="108"/>
        <end position="134"/>
    </location>
</feature>
<feature type="compositionally biased region" description="Low complexity" evidence="2">
    <location>
        <begin position="982"/>
        <end position="1002"/>
    </location>
</feature>
<protein>
    <recommendedName>
        <fullName evidence="8">Retrotransposon protein, putative, unclassified</fullName>
    </recommendedName>
</protein>
<dbReference type="Pfam" id="PF00078">
    <property type="entry name" value="RVT_1"/>
    <property type="match status" value="1"/>
</dbReference>
<evidence type="ECO:0000256" key="1">
    <source>
        <dbReference type="SAM" id="Coils"/>
    </source>
</evidence>
<dbReference type="PANTHER" id="PTHR37984">
    <property type="entry name" value="PROTEIN CBG26694"/>
    <property type="match status" value="1"/>
</dbReference>
<feature type="region of interest" description="Disordered" evidence="2">
    <location>
        <begin position="154"/>
        <end position="180"/>
    </location>
</feature>
<feature type="compositionally biased region" description="Low complexity" evidence="2">
    <location>
        <begin position="1040"/>
        <end position="1057"/>
    </location>
</feature>
<reference evidence="6" key="1">
    <citation type="submission" date="2023-07" db="EMBL/GenBank/DDBJ databases">
        <title>A chromosome-level genome assembly of Lolium multiflorum.</title>
        <authorList>
            <person name="Chen Y."/>
            <person name="Copetti D."/>
            <person name="Kolliker R."/>
            <person name="Studer B."/>
        </authorList>
    </citation>
    <scope>NUCLEOTIDE SEQUENCE</scope>
    <source>
        <strain evidence="6">02402/16</strain>
        <tissue evidence="6">Leaf</tissue>
    </source>
</reference>
<feature type="domain" description="Integrase catalytic" evidence="5">
    <location>
        <begin position="629"/>
        <end position="785"/>
    </location>
</feature>
<dbReference type="Gene3D" id="3.30.420.10">
    <property type="entry name" value="Ribonuclease H-like superfamily/Ribonuclease H"/>
    <property type="match status" value="1"/>
</dbReference>
<organism evidence="6 7">
    <name type="scientific">Lolium multiflorum</name>
    <name type="common">Italian ryegrass</name>
    <name type="synonym">Lolium perenne subsp. multiflorum</name>
    <dbReference type="NCBI Taxonomy" id="4521"/>
    <lineage>
        <taxon>Eukaryota</taxon>
        <taxon>Viridiplantae</taxon>
        <taxon>Streptophyta</taxon>
        <taxon>Embryophyta</taxon>
        <taxon>Tracheophyta</taxon>
        <taxon>Spermatophyta</taxon>
        <taxon>Magnoliopsida</taxon>
        <taxon>Liliopsida</taxon>
        <taxon>Poales</taxon>
        <taxon>Poaceae</taxon>
        <taxon>BOP clade</taxon>
        <taxon>Pooideae</taxon>
        <taxon>Poodae</taxon>
        <taxon>Poeae</taxon>
        <taxon>Poeae Chloroplast Group 2 (Poeae type)</taxon>
        <taxon>Loliodinae</taxon>
        <taxon>Loliinae</taxon>
        <taxon>Lolium</taxon>
    </lineage>
</organism>
<accession>A0AAD8RZK9</accession>
<keyword evidence="7" id="KW-1185">Reference proteome</keyword>
<keyword evidence="3" id="KW-1133">Transmembrane helix</keyword>
<feature type="coiled-coil region" evidence="1">
    <location>
        <begin position="1"/>
        <end position="28"/>
    </location>
</feature>
<dbReference type="InterPro" id="IPR012337">
    <property type="entry name" value="RNaseH-like_sf"/>
</dbReference>
<dbReference type="SUPFAM" id="SSF56672">
    <property type="entry name" value="DNA/RNA polymerases"/>
    <property type="match status" value="1"/>
</dbReference>